<proteinExistence type="predicted"/>
<dbReference type="Proteomes" id="UP000232455">
    <property type="component" value="Unassembled WGS sequence"/>
</dbReference>
<protein>
    <submittedName>
        <fullName evidence="1">Uncharacterized protein</fullName>
    </submittedName>
</protein>
<dbReference type="RefSeq" id="WP_100848294.1">
    <property type="nucleotide sequence ID" value="NZ_PHHE01000001.1"/>
</dbReference>
<keyword evidence="2" id="KW-1185">Reference proteome</keyword>
<dbReference type="EMBL" id="PHHE01000001">
    <property type="protein sequence ID" value="PKA73111.1"/>
    <property type="molecule type" value="Genomic_DNA"/>
</dbReference>
<evidence type="ECO:0000313" key="2">
    <source>
        <dbReference type="Proteomes" id="UP000232455"/>
    </source>
</evidence>
<name>A0ABX4Q8N3_9PSED</name>
<gene>
    <name evidence="1" type="ORF">ATI02_6226</name>
</gene>
<evidence type="ECO:0000313" key="1">
    <source>
        <dbReference type="EMBL" id="PKA73111.1"/>
    </source>
</evidence>
<sequence length="477" mass="50779">MMTGDQTGTVRDQISAQLVEGINSIRVHTTTLLLNGQDAAFHKAVEQIDIVRTFLESPEKILGNPLTKHGEIAEQVEVGIRNARSLIEQGDFVATFDGVGRTAKEDFLLEGIAVQSKFINGANSGLREVLEHMEQYKDFGRDGSYYQIPKDQFETITKVMNGDPGPLGKDSVRAIMAKVKEIEAESGKPFQEVVRPSVQNYADPQQGKVFDTLNKEEDALTERNEQRKEQIRSENGPSLAGAAQAAAIAGAVGGAVGLTTSLYAKYKDGKNVFNGDFDASDWADVGIDTGTAAIGGAIAGGSIYLMTNYAGMAAPFAGAVVSAAKGMNALIADYNANRIDLDELVSLGTVICAESAIVGIATAAGQTLIPIPIVGAVVGSVAGKMVAEFLKGQSAHVQAAMDARMNEYLATVDRQCQAVVQDILDAFDRLGELMTAAFDIERNTELLQSSVVLALSLGVAPDVLITRHEELDAFMMS</sequence>
<organism evidence="1 2">
    <name type="scientific">Pseudomonas baetica</name>
    <dbReference type="NCBI Taxonomy" id="674054"/>
    <lineage>
        <taxon>Bacteria</taxon>
        <taxon>Pseudomonadati</taxon>
        <taxon>Pseudomonadota</taxon>
        <taxon>Gammaproteobacteria</taxon>
        <taxon>Pseudomonadales</taxon>
        <taxon>Pseudomonadaceae</taxon>
        <taxon>Pseudomonas</taxon>
    </lineage>
</organism>
<accession>A0ABX4Q8N3</accession>
<reference evidence="1 2" key="1">
    <citation type="submission" date="2017-11" db="EMBL/GenBank/DDBJ databases">
        <title>Genome sequencing of a diverse group of Pseudomonas species.</title>
        <authorList>
            <person name="Loper J."/>
        </authorList>
    </citation>
    <scope>NUCLEOTIDE SEQUENCE [LARGE SCALE GENOMIC DNA]</scope>
    <source>
        <strain evidence="1 2">LMG 25716</strain>
    </source>
</reference>
<comment type="caution">
    <text evidence="1">The sequence shown here is derived from an EMBL/GenBank/DDBJ whole genome shotgun (WGS) entry which is preliminary data.</text>
</comment>